<protein>
    <submittedName>
        <fullName evidence="2">Uncharacterized protein</fullName>
    </submittedName>
</protein>
<sequence length="46" mass="5152">MIYFMLTILVCFRALKHLPATIEVTNYTQLVVLTALENSHIQGTSG</sequence>
<feature type="signal peptide" evidence="1">
    <location>
        <begin position="1"/>
        <end position="17"/>
    </location>
</feature>
<evidence type="ECO:0000256" key="1">
    <source>
        <dbReference type="SAM" id="SignalP"/>
    </source>
</evidence>
<feature type="chain" id="PRO_5002043805" evidence="1">
    <location>
        <begin position="18"/>
        <end position="46"/>
    </location>
</feature>
<name>A0A0A9DUL9_ARUDO</name>
<dbReference type="EMBL" id="GBRH01207502">
    <property type="protein sequence ID" value="JAD90393.1"/>
    <property type="molecule type" value="Transcribed_RNA"/>
</dbReference>
<reference evidence="2" key="1">
    <citation type="submission" date="2014-09" db="EMBL/GenBank/DDBJ databases">
        <authorList>
            <person name="Magalhaes I.L.F."/>
            <person name="Oliveira U."/>
            <person name="Santos F.R."/>
            <person name="Vidigal T.H.D.A."/>
            <person name="Brescovit A.D."/>
            <person name="Santos A.J."/>
        </authorList>
    </citation>
    <scope>NUCLEOTIDE SEQUENCE</scope>
    <source>
        <tissue evidence="2">Shoot tissue taken approximately 20 cm above the soil surface</tissue>
    </source>
</reference>
<dbReference type="AlphaFoldDB" id="A0A0A9DUL9"/>
<proteinExistence type="predicted"/>
<accession>A0A0A9DUL9</accession>
<reference evidence="2" key="2">
    <citation type="journal article" date="2015" name="Data Brief">
        <title>Shoot transcriptome of the giant reed, Arundo donax.</title>
        <authorList>
            <person name="Barrero R.A."/>
            <person name="Guerrero F.D."/>
            <person name="Moolhuijzen P."/>
            <person name="Goolsby J.A."/>
            <person name="Tidwell J."/>
            <person name="Bellgard S.E."/>
            <person name="Bellgard M.I."/>
        </authorList>
    </citation>
    <scope>NUCLEOTIDE SEQUENCE</scope>
    <source>
        <tissue evidence="2">Shoot tissue taken approximately 20 cm above the soil surface</tissue>
    </source>
</reference>
<keyword evidence="1" id="KW-0732">Signal</keyword>
<evidence type="ECO:0000313" key="2">
    <source>
        <dbReference type="EMBL" id="JAD90393.1"/>
    </source>
</evidence>
<organism evidence="2">
    <name type="scientific">Arundo donax</name>
    <name type="common">Giant reed</name>
    <name type="synonym">Donax arundinaceus</name>
    <dbReference type="NCBI Taxonomy" id="35708"/>
    <lineage>
        <taxon>Eukaryota</taxon>
        <taxon>Viridiplantae</taxon>
        <taxon>Streptophyta</taxon>
        <taxon>Embryophyta</taxon>
        <taxon>Tracheophyta</taxon>
        <taxon>Spermatophyta</taxon>
        <taxon>Magnoliopsida</taxon>
        <taxon>Liliopsida</taxon>
        <taxon>Poales</taxon>
        <taxon>Poaceae</taxon>
        <taxon>PACMAD clade</taxon>
        <taxon>Arundinoideae</taxon>
        <taxon>Arundineae</taxon>
        <taxon>Arundo</taxon>
    </lineage>
</organism>